<reference evidence="2 3" key="1">
    <citation type="journal article" date="2024" name="Science">
        <title>Giant polyketide synthase enzymes in the biosynthesis of giant marine polyether toxins.</title>
        <authorList>
            <person name="Fallon T.R."/>
            <person name="Shende V.V."/>
            <person name="Wierzbicki I.H."/>
            <person name="Pendleton A.L."/>
            <person name="Watervoot N.F."/>
            <person name="Auber R.P."/>
            <person name="Gonzalez D.J."/>
            <person name="Wisecaver J.H."/>
            <person name="Moore B.S."/>
        </authorList>
    </citation>
    <scope>NUCLEOTIDE SEQUENCE [LARGE SCALE GENOMIC DNA]</scope>
    <source>
        <strain evidence="2 3">12B1</strain>
    </source>
</reference>
<keyword evidence="1" id="KW-0472">Membrane</keyword>
<dbReference type="AlphaFoldDB" id="A0AB34JDL6"/>
<feature type="transmembrane region" description="Helical" evidence="1">
    <location>
        <begin position="53"/>
        <end position="76"/>
    </location>
</feature>
<evidence type="ECO:0000313" key="3">
    <source>
        <dbReference type="Proteomes" id="UP001515480"/>
    </source>
</evidence>
<keyword evidence="1" id="KW-0812">Transmembrane</keyword>
<keyword evidence="1" id="KW-1133">Transmembrane helix</keyword>
<accession>A0AB34JDL6</accession>
<proteinExistence type="predicted"/>
<keyword evidence="3" id="KW-1185">Reference proteome</keyword>
<comment type="caution">
    <text evidence="2">The sequence shown here is derived from an EMBL/GenBank/DDBJ whole genome shotgun (WGS) entry which is preliminary data.</text>
</comment>
<sequence>MAERLQGAKEAALTAEVLFGITAKGVEAGSFYSVLLSPLLWPFSRSRSWYYDVFPRCGCVGFIGGGLLGAACGLWVTSKMSYDDAVECKARTHAAESIRLDQWTGVGAFSGGVMATPGPGSVLFQKTTPFGVRLGGGISIGAAVGILVFAASCHPYFRPYLKYLPQTMQPTQKTSEPPSNVVGES</sequence>
<evidence type="ECO:0000313" key="2">
    <source>
        <dbReference type="EMBL" id="KAL1519438.1"/>
    </source>
</evidence>
<name>A0AB34JDL6_PRYPA</name>
<feature type="transmembrane region" description="Helical" evidence="1">
    <location>
        <begin position="134"/>
        <end position="157"/>
    </location>
</feature>
<dbReference type="Proteomes" id="UP001515480">
    <property type="component" value="Unassembled WGS sequence"/>
</dbReference>
<gene>
    <name evidence="2" type="ORF">AB1Y20_022960</name>
</gene>
<evidence type="ECO:0000256" key="1">
    <source>
        <dbReference type="SAM" id="Phobius"/>
    </source>
</evidence>
<protein>
    <recommendedName>
        <fullName evidence="4">Mitochondrial import inner membrane translocase subunit TIM22</fullName>
    </recommendedName>
</protein>
<evidence type="ECO:0008006" key="4">
    <source>
        <dbReference type="Google" id="ProtNLM"/>
    </source>
</evidence>
<dbReference type="EMBL" id="JBGBPQ010000009">
    <property type="protein sequence ID" value="KAL1519438.1"/>
    <property type="molecule type" value="Genomic_DNA"/>
</dbReference>
<organism evidence="2 3">
    <name type="scientific">Prymnesium parvum</name>
    <name type="common">Toxic golden alga</name>
    <dbReference type="NCBI Taxonomy" id="97485"/>
    <lineage>
        <taxon>Eukaryota</taxon>
        <taxon>Haptista</taxon>
        <taxon>Haptophyta</taxon>
        <taxon>Prymnesiophyceae</taxon>
        <taxon>Prymnesiales</taxon>
        <taxon>Prymnesiaceae</taxon>
        <taxon>Prymnesium</taxon>
    </lineage>
</organism>